<feature type="transmembrane region" description="Helical" evidence="1">
    <location>
        <begin position="108"/>
        <end position="127"/>
    </location>
</feature>
<evidence type="ECO:0000313" key="2">
    <source>
        <dbReference type="EMBL" id="KXT60263.1"/>
    </source>
</evidence>
<proteinExistence type="predicted"/>
<reference evidence="2 3" key="1">
    <citation type="submission" date="2016-01" db="EMBL/GenBank/DDBJ databases">
        <title>Highly variable Streptococcus oralis are common among viridans streptococci isolated from primates.</title>
        <authorList>
            <person name="Denapaite D."/>
            <person name="Rieger M."/>
            <person name="Koendgen S."/>
            <person name="Brueckner R."/>
            <person name="Ochigava I."/>
            <person name="Kappeler P."/>
            <person name="Maetz-Rensing K."/>
            <person name="Leendertz F."/>
            <person name="Hakenbeck R."/>
        </authorList>
    </citation>
    <scope>NUCLEOTIDE SEQUENCE [LARGE SCALE GENOMIC DNA]</scope>
    <source>
        <strain evidence="2 3">DD05</strain>
    </source>
</reference>
<keyword evidence="1" id="KW-0812">Transmembrane</keyword>
<sequence>MIKSIRILLLLALIQISLSSCLLWKGAILTLKQSSAYFLVFIVLASGLCAGMNFFYTRDQDVHSIINSQKKVKLFYSILLVLNLVGVCLVLSETILTQTAVQQELVDLFLPSFFFLFGIDLLVFLPFEKYSRDLGTTLNKKKTVILTVLATLLFLRNPMTVLSIVFYVGLGFIFARFLFPKSMRREFSFYGHVIRDILLVSAMCIFF</sequence>
<dbReference type="PROSITE" id="PS51257">
    <property type="entry name" value="PROKAR_LIPOPROTEIN"/>
    <property type="match status" value="1"/>
</dbReference>
<dbReference type="Proteomes" id="UP000070541">
    <property type="component" value="Unassembled WGS sequence"/>
</dbReference>
<evidence type="ECO:0000256" key="1">
    <source>
        <dbReference type="SAM" id="Phobius"/>
    </source>
</evidence>
<dbReference type="AlphaFoldDB" id="A0A139M9B1"/>
<feature type="transmembrane region" description="Helical" evidence="1">
    <location>
        <begin position="161"/>
        <end position="179"/>
    </location>
</feature>
<keyword evidence="1" id="KW-0472">Membrane</keyword>
<protein>
    <submittedName>
        <fullName evidence="2">Immunity factor ComM</fullName>
    </submittedName>
</protein>
<name>A0A139M9B1_STROR</name>
<dbReference type="RefSeq" id="WP_081102463.1">
    <property type="nucleotide sequence ID" value="NZ_KQ969037.1"/>
</dbReference>
<dbReference type="PATRIC" id="fig|1303.76.peg.1189"/>
<organism evidence="2 3">
    <name type="scientific">Streptococcus oralis</name>
    <dbReference type="NCBI Taxonomy" id="1303"/>
    <lineage>
        <taxon>Bacteria</taxon>
        <taxon>Bacillati</taxon>
        <taxon>Bacillota</taxon>
        <taxon>Bacilli</taxon>
        <taxon>Lactobacillales</taxon>
        <taxon>Streptococcaceae</taxon>
        <taxon>Streptococcus</taxon>
    </lineage>
</organism>
<gene>
    <name evidence="2" type="ORF">SORDD05_01142</name>
</gene>
<accession>A0A139M9B1</accession>
<comment type="caution">
    <text evidence="2">The sequence shown here is derived from an EMBL/GenBank/DDBJ whole genome shotgun (WGS) entry which is preliminary data.</text>
</comment>
<dbReference type="EMBL" id="LQOG01000030">
    <property type="protein sequence ID" value="KXT60263.1"/>
    <property type="molecule type" value="Genomic_DNA"/>
</dbReference>
<feature type="transmembrane region" description="Helical" evidence="1">
    <location>
        <begin position="35"/>
        <end position="55"/>
    </location>
</feature>
<keyword evidence="1" id="KW-1133">Transmembrane helix</keyword>
<feature type="transmembrane region" description="Helical" evidence="1">
    <location>
        <begin position="75"/>
        <end position="96"/>
    </location>
</feature>
<evidence type="ECO:0000313" key="3">
    <source>
        <dbReference type="Proteomes" id="UP000070541"/>
    </source>
</evidence>